<dbReference type="InterPro" id="IPR001173">
    <property type="entry name" value="Glyco_trans_2-like"/>
</dbReference>
<dbReference type="PANTHER" id="PTHR43685">
    <property type="entry name" value="GLYCOSYLTRANSFERASE"/>
    <property type="match status" value="1"/>
</dbReference>
<dbReference type="InterPro" id="IPR050834">
    <property type="entry name" value="Glycosyltransf_2"/>
</dbReference>
<name>A0A9X2YGG9_9MYCO</name>
<comment type="caution">
    <text evidence="2">The sequence shown here is derived from an EMBL/GenBank/DDBJ whole genome shotgun (WGS) entry which is preliminary data.</text>
</comment>
<evidence type="ECO:0000313" key="3">
    <source>
        <dbReference type="Proteomes" id="UP001141629"/>
    </source>
</evidence>
<accession>A0A9X2YGG9</accession>
<sequence>MRPQSVADAVRVIDSVHEIDVSDLPIPRMEIELSAPGEDLTPEGEWHDSPRVMALVRLHGHPLGVLFLDGSAGPSRQVHAAGIWASLRPRIDTHLAADGLPDASTLDDLVGSTTPTPPGCERARDAVLSSPPLISVVVATRDRPESLSVCLNSLLASTYRRFEIVVVDNDPSGDDTATMIAERFESVRYVREYRRGLASAHNRGLAVAQGRIIAFVDDDVLVDRHWMTAIAQGFAETDDVGCVTGLILPEQLETPAQLLLEHRGGYGKGFDLKIYDTSGHRPDDPLFPFAAGQLGSGANMAFDAEILRAMGGFDAALGVGTRARGGDDMSGFFRTVVAGHRLVYQPGAIVWHRHYRDMAALRNMARGCGVGMGAYLASSLVFEPRMIVELIRCFPRAFAKAFLPRTTSVESQPHPWPTELVNVERRGLVVGPAAYAMSRWRARRIDERCGS</sequence>
<dbReference type="AlphaFoldDB" id="A0A9X2YGG9"/>
<organism evidence="2 3">
    <name type="scientific">Mycobacterium yunnanensis</name>
    <dbReference type="NCBI Taxonomy" id="368477"/>
    <lineage>
        <taxon>Bacteria</taxon>
        <taxon>Bacillati</taxon>
        <taxon>Actinomycetota</taxon>
        <taxon>Actinomycetes</taxon>
        <taxon>Mycobacteriales</taxon>
        <taxon>Mycobacteriaceae</taxon>
        <taxon>Mycobacterium</taxon>
    </lineage>
</organism>
<gene>
    <name evidence="2" type="ORF">H7K45_00165</name>
</gene>
<evidence type="ECO:0000259" key="1">
    <source>
        <dbReference type="Pfam" id="PF00535"/>
    </source>
</evidence>
<dbReference type="RefSeq" id="WP_263993670.1">
    <property type="nucleotide sequence ID" value="NZ_JACKVK010000001.1"/>
</dbReference>
<dbReference type="Pfam" id="PF00535">
    <property type="entry name" value="Glycos_transf_2"/>
    <property type="match status" value="1"/>
</dbReference>
<dbReference type="Gene3D" id="3.90.550.10">
    <property type="entry name" value="Spore Coat Polysaccharide Biosynthesis Protein SpsA, Chain A"/>
    <property type="match status" value="1"/>
</dbReference>
<dbReference type="Proteomes" id="UP001141629">
    <property type="component" value="Unassembled WGS sequence"/>
</dbReference>
<dbReference type="EMBL" id="JACKVK010000001">
    <property type="protein sequence ID" value="MCV7418948.1"/>
    <property type="molecule type" value="Genomic_DNA"/>
</dbReference>
<dbReference type="PANTHER" id="PTHR43685:SF2">
    <property type="entry name" value="GLYCOSYLTRANSFERASE 2-LIKE DOMAIN-CONTAINING PROTEIN"/>
    <property type="match status" value="1"/>
</dbReference>
<proteinExistence type="predicted"/>
<reference evidence="2" key="2">
    <citation type="journal article" date="2022" name="BMC Genomics">
        <title>Comparative genome analysis of mycobacteria focusing on tRNA and non-coding RNA.</title>
        <authorList>
            <person name="Behra P.R.K."/>
            <person name="Pettersson B.M.F."/>
            <person name="Ramesh M."/>
            <person name="Das S."/>
            <person name="Dasgupta S."/>
            <person name="Kirsebom L.A."/>
        </authorList>
    </citation>
    <scope>NUCLEOTIDE SEQUENCE</scope>
    <source>
        <strain evidence="2">DSM 44838</strain>
    </source>
</reference>
<keyword evidence="3" id="KW-1185">Reference proteome</keyword>
<reference evidence="2" key="1">
    <citation type="submission" date="2020-07" db="EMBL/GenBank/DDBJ databases">
        <authorList>
            <person name="Pettersson B.M.F."/>
            <person name="Behra P.R.K."/>
            <person name="Ramesh M."/>
            <person name="Das S."/>
            <person name="Dasgupta S."/>
            <person name="Kirsebom L.A."/>
        </authorList>
    </citation>
    <scope>NUCLEOTIDE SEQUENCE</scope>
    <source>
        <strain evidence="2">DSM 44838</strain>
    </source>
</reference>
<protein>
    <submittedName>
        <fullName evidence="2">Glycosyltransferase</fullName>
    </submittedName>
</protein>
<dbReference type="SUPFAM" id="SSF53448">
    <property type="entry name" value="Nucleotide-diphospho-sugar transferases"/>
    <property type="match status" value="1"/>
</dbReference>
<evidence type="ECO:0000313" key="2">
    <source>
        <dbReference type="EMBL" id="MCV7418948.1"/>
    </source>
</evidence>
<dbReference type="InterPro" id="IPR029044">
    <property type="entry name" value="Nucleotide-diphossugar_trans"/>
</dbReference>
<feature type="domain" description="Glycosyltransferase 2-like" evidence="1">
    <location>
        <begin position="135"/>
        <end position="248"/>
    </location>
</feature>